<dbReference type="EMBL" id="MU070004">
    <property type="protein sequence ID" value="KAF5830807.1"/>
    <property type="molecule type" value="Genomic_DNA"/>
</dbReference>
<proteinExistence type="predicted"/>
<sequence length="64" mass="6992">MMTMFDVKGLQQKGCRLNPQHPLCLEGPRQHAVVKEGLYGAPASSSQAKPNKQQKELSQSSPSI</sequence>
<protein>
    <recommendedName>
        <fullName evidence="4">Encoded protein</fullName>
    </recommendedName>
</protein>
<evidence type="ECO:0000256" key="1">
    <source>
        <dbReference type="SAM" id="MobiDB-lite"/>
    </source>
</evidence>
<reference evidence="2" key="1">
    <citation type="submission" date="2017-08" db="EMBL/GenBank/DDBJ databases">
        <authorList>
            <person name="Polle J.E."/>
            <person name="Barry K."/>
            <person name="Cushman J."/>
            <person name="Schmutz J."/>
            <person name="Tran D."/>
            <person name="Hathwaick L.T."/>
            <person name="Yim W.C."/>
            <person name="Jenkins J."/>
            <person name="Mckie-Krisberg Z.M."/>
            <person name="Prochnik S."/>
            <person name="Lindquist E."/>
            <person name="Dockter R.B."/>
            <person name="Adam C."/>
            <person name="Molina H."/>
            <person name="Bunkerborg J."/>
            <person name="Jin E."/>
            <person name="Buchheim M."/>
            <person name="Magnuson J."/>
        </authorList>
    </citation>
    <scope>NUCLEOTIDE SEQUENCE</scope>
    <source>
        <strain evidence="2">CCAP 19/18</strain>
    </source>
</reference>
<organism evidence="2 3">
    <name type="scientific">Dunaliella salina</name>
    <name type="common">Green alga</name>
    <name type="synonym">Protococcus salinus</name>
    <dbReference type="NCBI Taxonomy" id="3046"/>
    <lineage>
        <taxon>Eukaryota</taxon>
        <taxon>Viridiplantae</taxon>
        <taxon>Chlorophyta</taxon>
        <taxon>core chlorophytes</taxon>
        <taxon>Chlorophyceae</taxon>
        <taxon>CS clade</taxon>
        <taxon>Chlamydomonadales</taxon>
        <taxon>Dunaliellaceae</taxon>
        <taxon>Dunaliella</taxon>
    </lineage>
</organism>
<keyword evidence="3" id="KW-1185">Reference proteome</keyword>
<dbReference type="Proteomes" id="UP000815325">
    <property type="component" value="Unassembled WGS sequence"/>
</dbReference>
<feature type="region of interest" description="Disordered" evidence="1">
    <location>
        <begin position="39"/>
        <end position="64"/>
    </location>
</feature>
<evidence type="ECO:0008006" key="4">
    <source>
        <dbReference type="Google" id="ProtNLM"/>
    </source>
</evidence>
<name>A0ABQ7G874_DUNSA</name>
<feature type="compositionally biased region" description="Polar residues" evidence="1">
    <location>
        <begin position="43"/>
        <end position="64"/>
    </location>
</feature>
<gene>
    <name evidence="2" type="ORF">DUNSADRAFT_13997</name>
</gene>
<evidence type="ECO:0000313" key="2">
    <source>
        <dbReference type="EMBL" id="KAF5830807.1"/>
    </source>
</evidence>
<evidence type="ECO:0000313" key="3">
    <source>
        <dbReference type="Proteomes" id="UP000815325"/>
    </source>
</evidence>
<comment type="caution">
    <text evidence="2">The sequence shown here is derived from an EMBL/GenBank/DDBJ whole genome shotgun (WGS) entry which is preliminary data.</text>
</comment>
<accession>A0ABQ7G874</accession>